<dbReference type="GO" id="GO:0051213">
    <property type="term" value="F:dioxygenase activity"/>
    <property type="evidence" value="ECO:0007669"/>
    <property type="project" value="InterPro"/>
</dbReference>
<evidence type="ECO:0008006" key="2">
    <source>
        <dbReference type="Google" id="ProtNLM"/>
    </source>
</evidence>
<dbReference type="Gene3D" id="2.60.120.620">
    <property type="entry name" value="q2cbj1_9rhob like domain"/>
    <property type="match status" value="1"/>
</dbReference>
<protein>
    <recommendedName>
        <fullName evidence="2">2OG-Fe dioxygenase family protein</fullName>
    </recommendedName>
</protein>
<accession>B8R8R0</accession>
<proteinExistence type="predicted"/>
<organism evidence="1">
    <name type="scientific">uncultured bacterium 888</name>
    <dbReference type="NCBI Taxonomy" id="548896"/>
    <lineage>
        <taxon>Bacteria</taxon>
        <taxon>environmental samples</taxon>
    </lineage>
</organism>
<evidence type="ECO:0000313" key="1">
    <source>
        <dbReference type="EMBL" id="ACF98066.1"/>
    </source>
</evidence>
<name>B8R8R0_9BACT</name>
<dbReference type="Pfam" id="PF10014">
    <property type="entry name" value="2OG-Fe_Oxy_2"/>
    <property type="match status" value="1"/>
</dbReference>
<sequence>MHGMTPTDFTRTDAVTDGELRDQILRDGFAFVPAAQMQALLAAPGQPAALKDDWQRFASSWNDLVLDTYLPEGHGCRLRRHATLSARAGQTSARIEPHQPHYQSVDYNPLLGGIQRWFEPIGRDVLEGSSMQRILAFCCAFFGAFKPDVDWHIECHQFRIEARRGAPGQPTPEGVHRDGVDYVLVLLIDRTNIASGMTTMHDFADRQLGSFTLSTPLDAALVDDARVKHGVTPVEPIDPAQPAYRDVLVVTLRAK</sequence>
<dbReference type="AlphaFoldDB" id="B8R8R0"/>
<reference evidence="1" key="1">
    <citation type="journal article" date="2009" name="Appl. Environ. Microbiol.">
        <title>Characterization of denitrification gene clusters of soil bacteria via a metagenomic approach.</title>
        <authorList>
            <person name="Demaneche S."/>
            <person name="Philippot L."/>
            <person name="David M.M."/>
            <person name="Navarro E."/>
            <person name="Vogel T.M."/>
            <person name="Simonet P."/>
        </authorList>
    </citation>
    <scope>NUCLEOTIDE SEQUENCE</scope>
</reference>
<dbReference type="EMBL" id="EU910853">
    <property type="protein sequence ID" value="ACF98066.1"/>
    <property type="molecule type" value="Genomic_DNA"/>
</dbReference>
<dbReference type="InterPro" id="IPR018724">
    <property type="entry name" value="2OG-Fe_dioxygenase"/>
</dbReference>